<dbReference type="EMBL" id="CAXLJM020000033">
    <property type="protein sequence ID" value="CAL8102128.1"/>
    <property type="molecule type" value="Genomic_DNA"/>
</dbReference>
<proteinExistence type="inferred from homology"/>
<keyword evidence="7" id="KW-1185">Reference proteome</keyword>
<dbReference type="Pfam" id="PF00755">
    <property type="entry name" value="Carn_acyltransf"/>
    <property type="match status" value="1"/>
</dbReference>
<evidence type="ECO:0000256" key="4">
    <source>
        <dbReference type="SAM" id="Phobius"/>
    </source>
</evidence>
<keyword evidence="4" id="KW-0812">Transmembrane</keyword>
<dbReference type="PANTHER" id="PTHR22589">
    <property type="entry name" value="CARNITINE O-ACYLTRANSFERASE"/>
    <property type="match status" value="1"/>
</dbReference>
<gene>
    <name evidence="6" type="ORF">ODALV1_LOCUS11056</name>
</gene>
<evidence type="ECO:0000256" key="1">
    <source>
        <dbReference type="ARBA" id="ARBA00005232"/>
    </source>
</evidence>
<dbReference type="InterPro" id="IPR042231">
    <property type="entry name" value="Cho/carn_acyl_trans_2"/>
</dbReference>
<evidence type="ECO:0000256" key="3">
    <source>
        <dbReference type="ARBA" id="ARBA00023315"/>
    </source>
</evidence>
<keyword evidence="3" id="KW-0012">Acyltransferase</keyword>
<keyword evidence="2" id="KW-0808">Transferase</keyword>
<dbReference type="Gene3D" id="3.30.559.70">
    <property type="entry name" value="Choline/Carnitine o-acyltransferase, domain 2"/>
    <property type="match status" value="1"/>
</dbReference>
<accession>A0ABP1QKK8</accession>
<comment type="caution">
    <text evidence="6">The sequence shown here is derived from an EMBL/GenBank/DDBJ whole genome shotgun (WGS) entry which is preliminary data.</text>
</comment>
<dbReference type="Proteomes" id="UP001642540">
    <property type="component" value="Unassembled WGS sequence"/>
</dbReference>
<feature type="domain" description="Choline/carnitine acyltransferase" evidence="5">
    <location>
        <begin position="172"/>
        <end position="776"/>
    </location>
</feature>
<organism evidence="6 7">
    <name type="scientific">Orchesella dallaii</name>
    <dbReference type="NCBI Taxonomy" id="48710"/>
    <lineage>
        <taxon>Eukaryota</taxon>
        <taxon>Metazoa</taxon>
        <taxon>Ecdysozoa</taxon>
        <taxon>Arthropoda</taxon>
        <taxon>Hexapoda</taxon>
        <taxon>Collembola</taxon>
        <taxon>Entomobryomorpha</taxon>
        <taxon>Entomobryoidea</taxon>
        <taxon>Orchesellidae</taxon>
        <taxon>Orchesellinae</taxon>
        <taxon>Orchesella</taxon>
    </lineage>
</organism>
<dbReference type="InterPro" id="IPR023213">
    <property type="entry name" value="CAT-like_dom_sf"/>
</dbReference>
<comment type="similarity">
    <text evidence="1">Belongs to the carnitine/choline acetyltransferase family.</text>
</comment>
<reference evidence="6 7" key="1">
    <citation type="submission" date="2024-08" db="EMBL/GenBank/DDBJ databases">
        <authorList>
            <person name="Cucini C."/>
            <person name="Frati F."/>
        </authorList>
    </citation>
    <scope>NUCLEOTIDE SEQUENCE [LARGE SCALE GENOMIC DNA]</scope>
</reference>
<evidence type="ECO:0000259" key="5">
    <source>
        <dbReference type="Pfam" id="PF00755"/>
    </source>
</evidence>
<name>A0ABP1QKK8_9HEXA</name>
<dbReference type="PANTHER" id="PTHR22589:SF112">
    <property type="entry name" value="CHOLINE_CARNITINE ACYLTRANSFERASE DOMAIN-CONTAINING PROTEIN"/>
    <property type="match status" value="1"/>
</dbReference>
<evidence type="ECO:0000256" key="2">
    <source>
        <dbReference type="ARBA" id="ARBA00022679"/>
    </source>
</evidence>
<keyword evidence="4" id="KW-0472">Membrane</keyword>
<dbReference type="Gene3D" id="3.30.559.10">
    <property type="entry name" value="Chloramphenicol acetyltransferase-like domain"/>
    <property type="match status" value="1"/>
</dbReference>
<dbReference type="SUPFAM" id="SSF52777">
    <property type="entry name" value="CoA-dependent acyltransferases"/>
    <property type="match status" value="2"/>
</dbReference>
<evidence type="ECO:0000313" key="6">
    <source>
        <dbReference type="EMBL" id="CAL8102128.1"/>
    </source>
</evidence>
<protein>
    <recommendedName>
        <fullName evidence="5">Choline/carnitine acyltransferase domain-containing protein</fullName>
    </recommendedName>
</protein>
<keyword evidence="4" id="KW-1133">Transmembrane helix</keyword>
<dbReference type="InterPro" id="IPR000542">
    <property type="entry name" value="Carn_acyl_trans"/>
</dbReference>
<dbReference type="InterPro" id="IPR039551">
    <property type="entry name" value="Cho/carn_acyl_trans"/>
</dbReference>
<evidence type="ECO:0000313" key="7">
    <source>
        <dbReference type="Proteomes" id="UP001642540"/>
    </source>
</evidence>
<sequence>MAEARSATSIRVPPNLEEGRDSWKDMYKALRKAVVRRYYRTRNSIRNGTWPTSTNNLVGAFAITAGLLLGEPEATKPVNKMLWNVTNTLPLPEGTPRWLSALLVSCVIGLVFFLVLMKLRQYILRALLAYRGWLYEPMKSQSKKTILWAILVRMVSGYQPSLYSCQRSLPRLPVPNLKFTLEKLIDSLQPLCDKMEIDELQREAESFEKDLGSKLQNILILKSWWAPNYVTDWWEKYVYLMTRNPLAINSNYYGMDSSYYTPTSHQTARAATTIHHVLLFKRLIDREELPPLVLRNTIPICMAQYERLFSSIRLPGEEIDELRHYDSTVSRHIVVNYRGFYYKVDCFDSKNQILNPSSLQSQFDWIIKDVDSKLEKNSSSAVGDGDVDTTIDIPSDAARSIASLTTLPRTKWAALYKKHFKSGPNQQCMKAVKKCILMVTLSTESPTDLTVRGKTLLHSDGKSLWFDKCLNIIYFKNGYCGLNVEHSFADAPAMGHVWEFVMTKEIIEKWYTEDGHCMPPTKAFRQASFRLPLSLKWEVEATLEKEINAAILFAEKNNEDLDLVILDHHEWGKGFIKKCKISPDAFIQLALQLAYYRDSGKFVQTYEASMTRLYLCGRTETVRSCTQEAVDFIKALLDDECSTSEKHRLVKLAAEKHQQLYRDAMNGKGIDRHLFSLYVCCKGLGYKSPFLEKVLMRPWTLSTSQQPQQQLSNVPDANLALFENKVSPGGGFGPVSDDGYGVSYMLPSDHKIFFHITSKHSAPNTSSKRFAENIRQSLKTLRELFESSNSSG</sequence>
<feature type="transmembrane region" description="Helical" evidence="4">
    <location>
        <begin position="98"/>
        <end position="117"/>
    </location>
</feature>